<proteinExistence type="predicted"/>
<protein>
    <submittedName>
        <fullName evidence="1">Uncharacterized protein</fullName>
    </submittedName>
</protein>
<organism evidence="1 2">
    <name type="scientific">Cuscuta campestris</name>
    <dbReference type="NCBI Taxonomy" id="132261"/>
    <lineage>
        <taxon>Eukaryota</taxon>
        <taxon>Viridiplantae</taxon>
        <taxon>Streptophyta</taxon>
        <taxon>Embryophyta</taxon>
        <taxon>Tracheophyta</taxon>
        <taxon>Spermatophyta</taxon>
        <taxon>Magnoliopsida</taxon>
        <taxon>eudicotyledons</taxon>
        <taxon>Gunneridae</taxon>
        <taxon>Pentapetalae</taxon>
        <taxon>asterids</taxon>
        <taxon>lamiids</taxon>
        <taxon>Solanales</taxon>
        <taxon>Convolvulaceae</taxon>
        <taxon>Cuscuteae</taxon>
        <taxon>Cuscuta</taxon>
        <taxon>Cuscuta subgen. Grammica</taxon>
        <taxon>Cuscuta sect. Cleistogrammica</taxon>
    </lineage>
</organism>
<dbReference type="AlphaFoldDB" id="A0A484KNX0"/>
<dbReference type="EMBL" id="OOIL02000635">
    <property type="protein sequence ID" value="VFQ67681.1"/>
    <property type="molecule type" value="Genomic_DNA"/>
</dbReference>
<reference evidence="1 2" key="1">
    <citation type="submission" date="2018-04" db="EMBL/GenBank/DDBJ databases">
        <authorList>
            <person name="Vogel A."/>
        </authorList>
    </citation>
    <scope>NUCLEOTIDE SEQUENCE [LARGE SCALE GENOMIC DNA]</scope>
</reference>
<keyword evidence="2" id="KW-1185">Reference proteome</keyword>
<name>A0A484KNX0_9ASTE</name>
<sequence>MDEFYRPKPIWPSPSSLNTEYMFQSQFNSASRVLSFFYPSAEPDQTGSSPEFAGASPEFVTGVLNQSSSPIDL</sequence>
<dbReference type="Proteomes" id="UP000595140">
    <property type="component" value="Unassembled WGS sequence"/>
</dbReference>
<evidence type="ECO:0000313" key="1">
    <source>
        <dbReference type="EMBL" id="VFQ67681.1"/>
    </source>
</evidence>
<gene>
    <name evidence="1" type="ORF">CCAM_LOCUS9457</name>
</gene>
<accession>A0A484KNX0</accession>
<evidence type="ECO:0000313" key="2">
    <source>
        <dbReference type="Proteomes" id="UP000595140"/>
    </source>
</evidence>